<keyword evidence="4" id="KW-0804">Transcription</keyword>
<keyword evidence="3" id="KW-0731">Sigma factor</keyword>
<reference evidence="7" key="1">
    <citation type="journal article" date="2019" name="Int. J. Syst. Evol. Microbiol.">
        <title>The Global Catalogue of Microorganisms (GCM) 10K type strain sequencing project: providing services to taxonomists for standard genome sequencing and annotation.</title>
        <authorList>
            <consortium name="The Broad Institute Genomics Platform"/>
            <consortium name="The Broad Institute Genome Sequencing Center for Infectious Disease"/>
            <person name="Wu L."/>
            <person name="Ma J."/>
        </authorList>
    </citation>
    <scope>NUCLEOTIDE SEQUENCE [LARGE SCALE GENOMIC DNA]</scope>
    <source>
        <strain evidence="7">JCM 16578</strain>
    </source>
</reference>
<keyword evidence="7" id="KW-1185">Reference proteome</keyword>
<evidence type="ECO:0000256" key="4">
    <source>
        <dbReference type="ARBA" id="ARBA00023163"/>
    </source>
</evidence>
<evidence type="ECO:0000313" key="7">
    <source>
        <dbReference type="Proteomes" id="UP001501563"/>
    </source>
</evidence>
<evidence type="ECO:0000256" key="1">
    <source>
        <dbReference type="ARBA" id="ARBA00010641"/>
    </source>
</evidence>
<dbReference type="SUPFAM" id="SSF88946">
    <property type="entry name" value="Sigma2 domain of RNA polymerase sigma factors"/>
    <property type="match status" value="1"/>
</dbReference>
<name>A0ABP7JGG8_9ACTN</name>
<evidence type="ECO:0000313" key="6">
    <source>
        <dbReference type="EMBL" id="GAA3844096.1"/>
    </source>
</evidence>
<dbReference type="Gene3D" id="1.10.10.10">
    <property type="entry name" value="Winged helix-like DNA-binding domain superfamily/Winged helix DNA-binding domain"/>
    <property type="match status" value="1"/>
</dbReference>
<organism evidence="6 7">
    <name type="scientific">Streptomyces lannensis</name>
    <dbReference type="NCBI Taxonomy" id="766498"/>
    <lineage>
        <taxon>Bacteria</taxon>
        <taxon>Bacillati</taxon>
        <taxon>Actinomycetota</taxon>
        <taxon>Actinomycetes</taxon>
        <taxon>Kitasatosporales</taxon>
        <taxon>Streptomycetaceae</taxon>
        <taxon>Streptomyces</taxon>
    </lineage>
</organism>
<comment type="similarity">
    <text evidence="1">Belongs to the sigma-70 factor family. ECF subfamily.</text>
</comment>
<dbReference type="InterPro" id="IPR013325">
    <property type="entry name" value="RNA_pol_sigma_r2"/>
</dbReference>
<evidence type="ECO:0000256" key="3">
    <source>
        <dbReference type="ARBA" id="ARBA00023082"/>
    </source>
</evidence>
<sequence length="227" mass="25358">MEAAGPLSVPVMGDPGGVRHTGLDPESEQWVRALESKGRPYEEACTRLHAVLLRIARFEIGRRATHDVAGPERDDLAHQAAADALLAITRKIGQFRGESKFTTWAFKFVVFEVSTKLGRHFWRTPGVTLDNEEWERLPDRFGLDPGAETEARELLADLRAAVDEVLTDHQRRVFVALVVNGVPLDALVDRLGTNRNAVYKTMFDARSRLRARLTDLGYLPTSTSRPS</sequence>
<dbReference type="Gene3D" id="1.10.1740.10">
    <property type="match status" value="1"/>
</dbReference>
<dbReference type="Proteomes" id="UP001501563">
    <property type="component" value="Unassembled WGS sequence"/>
</dbReference>
<gene>
    <name evidence="6" type="ORF">GCM10022207_00670</name>
</gene>
<dbReference type="PANTHER" id="PTHR43133:SF51">
    <property type="entry name" value="RNA POLYMERASE SIGMA FACTOR"/>
    <property type="match status" value="1"/>
</dbReference>
<feature type="region of interest" description="Disordered" evidence="5">
    <location>
        <begin position="1"/>
        <end position="23"/>
    </location>
</feature>
<dbReference type="SUPFAM" id="SSF88659">
    <property type="entry name" value="Sigma3 and sigma4 domains of RNA polymerase sigma factors"/>
    <property type="match status" value="1"/>
</dbReference>
<protein>
    <submittedName>
        <fullName evidence="6">RNA polymerase sigma factor</fullName>
    </submittedName>
</protein>
<evidence type="ECO:0000256" key="2">
    <source>
        <dbReference type="ARBA" id="ARBA00023015"/>
    </source>
</evidence>
<dbReference type="InterPro" id="IPR039425">
    <property type="entry name" value="RNA_pol_sigma-70-like"/>
</dbReference>
<proteinExistence type="inferred from homology"/>
<evidence type="ECO:0000256" key="5">
    <source>
        <dbReference type="SAM" id="MobiDB-lite"/>
    </source>
</evidence>
<dbReference type="PANTHER" id="PTHR43133">
    <property type="entry name" value="RNA POLYMERASE ECF-TYPE SIGMA FACTO"/>
    <property type="match status" value="1"/>
</dbReference>
<comment type="caution">
    <text evidence="6">The sequence shown here is derived from an EMBL/GenBank/DDBJ whole genome shotgun (WGS) entry which is preliminary data.</text>
</comment>
<keyword evidence="2" id="KW-0805">Transcription regulation</keyword>
<dbReference type="InterPro" id="IPR013324">
    <property type="entry name" value="RNA_pol_sigma_r3/r4-like"/>
</dbReference>
<accession>A0ABP7JGG8</accession>
<dbReference type="InterPro" id="IPR036388">
    <property type="entry name" value="WH-like_DNA-bd_sf"/>
</dbReference>
<dbReference type="EMBL" id="BAAAZA010000001">
    <property type="protein sequence ID" value="GAA3844096.1"/>
    <property type="molecule type" value="Genomic_DNA"/>
</dbReference>